<proteinExistence type="predicted"/>
<keyword evidence="2" id="KW-0732">Signal</keyword>
<feature type="compositionally biased region" description="Acidic residues" evidence="1">
    <location>
        <begin position="138"/>
        <end position="151"/>
    </location>
</feature>
<feature type="region of interest" description="Disordered" evidence="1">
    <location>
        <begin position="194"/>
        <end position="249"/>
    </location>
</feature>
<dbReference type="GeneID" id="106052536"/>
<evidence type="ECO:0000259" key="3">
    <source>
        <dbReference type="PROSITE" id="PS50888"/>
    </source>
</evidence>
<dbReference type="InterPro" id="IPR036638">
    <property type="entry name" value="HLH_DNA-bd_sf"/>
</dbReference>
<feature type="chain" id="PRO_5040826391" evidence="2">
    <location>
        <begin position="21"/>
        <end position="456"/>
    </location>
</feature>
<reference evidence="5" key="1">
    <citation type="submission" date="2025-08" db="UniProtKB">
        <authorList>
            <consortium name="RefSeq"/>
        </authorList>
    </citation>
    <scope>IDENTIFICATION</scope>
</reference>
<organism evidence="4 5">
    <name type="scientific">Biomphalaria glabrata</name>
    <name type="common">Bloodfluke planorb</name>
    <name type="synonym">Freshwater snail</name>
    <dbReference type="NCBI Taxonomy" id="6526"/>
    <lineage>
        <taxon>Eukaryota</taxon>
        <taxon>Metazoa</taxon>
        <taxon>Spiralia</taxon>
        <taxon>Lophotrochozoa</taxon>
        <taxon>Mollusca</taxon>
        <taxon>Gastropoda</taxon>
        <taxon>Heterobranchia</taxon>
        <taxon>Euthyneura</taxon>
        <taxon>Panpulmonata</taxon>
        <taxon>Hygrophila</taxon>
        <taxon>Lymnaeoidea</taxon>
        <taxon>Planorbidae</taxon>
        <taxon>Biomphalaria</taxon>
    </lineage>
</organism>
<name>A0A9W2YCU2_BIOGL</name>
<dbReference type="Gene3D" id="4.10.280.10">
    <property type="entry name" value="Helix-loop-helix DNA-binding domain"/>
    <property type="match status" value="1"/>
</dbReference>
<gene>
    <name evidence="5" type="primary">LOC106052536</name>
</gene>
<dbReference type="PANTHER" id="PTHR45851">
    <property type="entry name" value="MYC PROTO-ONCOGENE"/>
    <property type="match status" value="1"/>
</dbReference>
<dbReference type="PROSITE" id="PS50888">
    <property type="entry name" value="BHLH"/>
    <property type="match status" value="1"/>
</dbReference>
<protein>
    <submittedName>
        <fullName evidence="5">Myc proto-oncogene protein-like</fullName>
    </submittedName>
</protein>
<feature type="compositionally biased region" description="Low complexity" evidence="1">
    <location>
        <begin position="105"/>
        <end position="120"/>
    </location>
</feature>
<dbReference type="InterPro" id="IPR011598">
    <property type="entry name" value="bHLH_dom"/>
</dbReference>
<evidence type="ECO:0000313" key="5">
    <source>
        <dbReference type="RefSeq" id="XP_055860568.1"/>
    </source>
</evidence>
<dbReference type="RefSeq" id="XP_055860568.1">
    <property type="nucleotide sequence ID" value="XM_056004593.1"/>
</dbReference>
<feature type="domain" description="BHLH" evidence="3">
    <location>
        <begin position="372"/>
        <end position="424"/>
    </location>
</feature>
<feature type="signal peptide" evidence="2">
    <location>
        <begin position="1"/>
        <end position="20"/>
    </location>
</feature>
<dbReference type="Proteomes" id="UP001165740">
    <property type="component" value="Chromosome 11"/>
</dbReference>
<sequence length="456" mass="50857">MLMLNLVIVFFHICVRNAMGSTFSEIEDPDTDSKADDPFLVAVFKADALYDSDSENDRKPISHFEWDDFDYKDYNNNFKSKVSNSSSKSRHNVVVDKPKKLQEKAAPAVSSVSQAAQADSSIDDSDVESDYSDSSSTLDEEVVNSSDDVDVEGVSSSDEKYYASQALKIKPDVTKVASHVEDHDYAAKPPMLSTQTVHSPQAKTTARSVQEPASWSSTYVNSPRRRAPTVNPPKAKTKARSAEASASLSRARALKTREVYKAFFGSPVRNARNSKPSAYATSAKPKPGTAAHKKESPPIGTKKRGRPPKRVLPECHAAKTSLTKKTKPNTKPNVSILPFTNPLANESVVESTAMRSPDEAHLYVPTRSLMEDKQKRLNDMERRRRRNLKEAFLSLKDLVPSLASVQNAPIQQILKHAVTFIEQLNRREALQQKEIESLMIKKKKLNQHQKYLLLNQ</sequence>
<dbReference type="AlphaFoldDB" id="A0A9W2YCU2"/>
<dbReference type="Pfam" id="PF00010">
    <property type="entry name" value="HLH"/>
    <property type="match status" value="1"/>
</dbReference>
<evidence type="ECO:0000313" key="4">
    <source>
        <dbReference type="Proteomes" id="UP001165740"/>
    </source>
</evidence>
<feature type="region of interest" description="Disordered" evidence="1">
    <location>
        <begin position="268"/>
        <end position="310"/>
    </location>
</feature>
<dbReference type="InterPro" id="IPR050433">
    <property type="entry name" value="Myc_transcription_factors"/>
</dbReference>
<feature type="compositionally biased region" description="Basic and acidic residues" evidence="1">
    <location>
        <begin position="93"/>
        <end position="103"/>
    </location>
</feature>
<dbReference type="SUPFAM" id="SSF47459">
    <property type="entry name" value="HLH, helix-loop-helix DNA-binding domain"/>
    <property type="match status" value="1"/>
</dbReference>
<feature type="compositionally biased region" description="Polar residues" evidence="1">
    <location>
        <begin position="194"/>
        <end position="221"/>
    </location>
</feature>
<dbReference type="GO" id="GO:0046983">
    <property type="term" value="F:protein dimerization activity"/>
    <property type="evidence" value="ECO:0007669"/>
    <property type="project" value="InterPro"/>
</dbReference>
<keyword evidence="4" id="KW-1185">Reference proteome</keyword>
<feature type="compositionally biased region" description="Polar residues" evidence="1">
    <location>
        <begin position="271"/>
        <end position="280"/>
    </location>
</feature>
<evidence type="ECO:0000256" key="1">
    <source>
        <dbReference type="SAM" id="MobiDB-lite"/>
    </source>
</evidence>
<accession>A0A9W2YCU2</accession>
<feature type="region of interest" description="Disordered" evidence="1">
    <location>
        <begin position="81"/>
        <end position="157"/>
    </location>
</feature>
<feature type="compositionally biased region" description="Acidic residues" evidence="1">
    <location>
        <begin position="121"/>
        <end position="131"/>
    </location>
</feature>
<evidence type="ECO:0000256" key="2">
    <source>
        <dbReference type="SAM" id="SignalP"/>
    </source>
</evidence>
<dbReference type="SMART" id="SM00353">
    <property type="entry name" value="HLH"/>
    <property type="match status" value="1"/>
</dbReference>